<name>A0A8S1HE64_9PELO</name>
<dbReference type="Proteomes" id="UP000835052">
    <property type="component" value="Unassembled WGS sequence"/>
</dbReference>
<dbReference type="AlphaFoldDB" id="A0A8S1HE64"/>
<gene>
    <name evidence="2" type="ORF">CAUJ_LOCUS9301</name>
</gene>
<feature type="region of interest" description="Disordered" evidence="1">
    <location>
        <begin position="197"/>
        <end position="216"/>
    </location>
</feature>
<sequence length="216" mass="24938">MQRITRNADKQKEPKTADVPRRCVVIKKTKLNPDMEKIELRYVVYNRVGMDGKFEQLDVLGDASNFIRERGKDMKYHGDDVATTVTVASVSMEATTTSRQPTDEVHDRQFEVLSRSLPVLQNLCDRFRDLEFASNETHKRSEYGMLREMTEDALIEGNRVISEGQPVPTNLMKKIQGINTIARRVLEEPSMKKMEVLSLDNSEMARSRSETFPRRR</sequence>
<dbReference type="EMBL" id="CAJGYM010000035">
    <property type="protein sequence ID" value="CAD6193382.1"/>
    <property type="molecule type" value="Genomic_DNA"/>
</dbReference>
<evidence type="ECO:0000256" key="1">
    <source>
        <dbReference type="SAM" id="MobiDB-lite"/>
    </source>
</evidence>
<protein>
    <submittedName>
        <fullName evidence="2">Uncharacterized protein</fullName>
    </submittedName>
</protein>
<accession>A0A8S1HE64</accession>
<feature type="compositionally biased region" description="Basic and acidic residues" evidence="1">
    <location>
        <begin position="203"/>
        <end position="216"/>
    </location>
</feature>
<organism evidence="2 3">
    <name type="scientific">Caenorhabditis auriculariae</name>
    <dbReference type="NCBI Taxonomy" id="2777116"/>
    <lineage>
        <taxon>Eukaryota</taxon>
        <taxon>Metazoa</taxon>
        <taxon>Ecdysozoa</taxon>
        <taxon>Nematoda</taxon>
        <taxon>Chromadorea</taxon>
        <taxon>Rhabditida</taxon>
        <taxon>Rhabditina</taxon>
        <taxon>Rhabditomorpha</taxon>
        <taxon>Rhabditoidea</taxon>
        <taxon>Rhabditidae</taxon>
        <taxon>Peloderinae</taxon>
        <taxon>Caenorhabditis</taxon>
    </lineage>
</organism>
<dbReference type="OrthoDB" id="5796954at2759"/>
<evidence type="ECO:0000313" key="3">
    <source>
        <dbReference type="Proteomes" id="UP000835052"/>
    </source>
</evidence>
<evidence type="ECO:0000313" key="2">
    <source>
        <dbReference type="EMBL" id="CAD6193382.1"/>
    </source>
</evidence>
<keyword evidence="3" id="KW-1185">Reference proteome</keyword>
<proteinExistence type="predicted"/>
<comment type="caution">
    <text evidence="2">The sequence shown here is derived from an EMBL/GenBank/DDBJ whole genome shotgun (WGS) entry which is preliminary data.</text>
</comment>
<reference evidence="2" key="1">
    <citation type="submission" date="2020-10" db="EMBL/GenBank/DDBJ databases">
        <authorList>
            <person name="Kikuchi T."/>
        </authorList>
    </citation>
    <scope>NUCLEOTIDE SEQUENCE</scope>
    <source>
        <strain evidence="2">NKZ352</strain>
    </source>
</reference>